<keyword evidence="5 7" id="KW-0408">Iron</keyword>
<name>A0A9P4PBA0_9PLEO</name>
<dbReference type="Proteomes" id="UP000799764">
    <property type="component" value="Unassembled WGS sequence"/>
</dbReference>
<evidence type="ECO:0000256" key="5">
    <source>
        <dbReference type="ARBA" id="ARBA00023004"/>
    </source>
</evidence>
<protein>
    <submittedName>
        <fullName evidence="9">Cytochrome P450</fullName>
    </submittedName>
</protein>
<evidence type="ECO:0000313" key="10">
    <source>
        <dbReference type="Proteomes" id="UP000799764"/>
    </source>
</evidence>
<dbReference type="InterPro" id="IPR002401">
    <property type="entry name" value="Cyt_P450_E_grp-I"/>
</dbReference>
<dbReference type="PRINTS" id="PR00385">
    <property type="entry name" value="P450"/>
</dbReference>
<keyword evidence="10" id="KW-1185">Reference proteome</keyword>
<dbReference type="Gene3D" id="1.10.630.10">
    <property type="entry name" value="Cytochrome P450"/>
    <property type="match status" value="2"/>
</dbReference>
<dbReference type="EMBL" id="MU001508">
    <property type="protein sequence ID" value="KAF2440043.1"/>
    <property type="molecule type" value="Genomic_DNA"/>
</dbReference>
<dbReference type="GO" id="GO:0020037">
    <property type="term" value="F:heme binding"/>
    <property type="evidence" value="ECO:0007669"/>
    <property type="project" value="InterPro"/>
</dbReference>
<evidence type="ECO:0000256" key="4">
    <source>
        <dbReference type="ARBA" id="ARBA00023002"/>
    </source>
</evidence>
<dbReference type="Pfam" id="PF00067">
    <property type="entry name" value="p450"/>
    <property type="match status" value="2"/>
</dbReference>
<keyword evidence="4 8" id="KW-0560">Oxidoreductase</keyword>
<feature type="binding site" description="axial binding residue" evidence="7">
    <location>
        <position position="379"/>
    </location>
    <ligand>
        <name>heme</name>
        <dbReference type="ChEBI" id="CHEBI:30413"/>
    </ligand>
    <ligandPart>
        <name>Fe</name>
        <dbReference type="ChEBI" id="CHEBI:18248"/>
    </ligandPart>
</feature>
<dbReference type="AlphaFoldDB" id="A0A9P4PBA0"/>
<dbReference type="PROSITE" id="PS00086">
    <property type="entry name" value="CYTOCHROME_P450"/>
    <property type="match status" value="1"/>
</dbReference>
<accession>A0A9P4PBA0</accession>
<dbReference type="PRINTS" id="PR00463">
    <property type="entry name" value="EP450I"/>
</dbReference>
<dbReference type="PANTHER" id="PTHR24287:SF17">
    <property type="entry name" value="P450, PUTATIVE (EUROFUNG)-RELATED"/>
    <property type="match status" value="1"/>
</dbReference>
<evidence type="ECO:0000256" key="3">
    <source>
        <dbReference type="ARBA" id="ARBA00022723"/>
    </source>
</evidence>
<dbReference type="InterPro" id="IPR047146">
    <property type="entry name" value="Cyt_P450_E_CYP52_fungi"/>
</dbReference>
<keyword evidence="6 8" id="KW-0503">Monooxygenase</keyword>
<dbReference type="InterPro" id="IPR017972">
    <property type="entry name" value="Cyt_P450_CS"/>
</dbReference>
<dbReference type="InterPro" id="IPR001128">
    <property type="entry name" value="Cyt_P450"/>
</dbReference>
<proteinExistence type="inferred from homology"/>
<dbReference type="GO" id="GO:0004497">
    <property type="term" value="F:monooxygenase activity"/>
    <property type="evidence" value="ECO:0007669"/>
    <property type="project" value="UniProtKB-KW"/>
</dbReference>
<keyword evidence="3 7" id="KW-0479">Metal-binding</keyword>
<evidence type="ECO:0000256" key="8">
    <source>
        <dbReference type="RuleBase" id="RU000461"/>
    </source>
</evidence>
<comment type="cofactor">
    <cofactor evidence="1 7">
        <name>heme</name>
        <dbReference type="ChEBI" id="CHEBI:30413"/>
    </cofactor>
</comment>
<gene>
    <name evidence="9" type="ORF">P171DRAFT_466405</name>
</gene>
<evidence type="ECO:0000256" key="7">
    <source>
        <dbReference type="PIRSR" id="PIRSR602401-1"/>
    </source>
</evidence>
<dbReference type="PANTHER" id="PTHR24287">
    <property type="entry name" value="P450, PUTATIVE (EUROFUNG)-RELATED"/>
    <property type="match status" value="1"/>
</dbReference>
<comment type="caution">
    <text evidence="9">The sequence shown here is derived from an EMBL/GenBank/DDBJ whole genome shotgun (WGS) entry which is preliminary data.</text>
</comment>
<dbReference type="GO" id="GO:0016705">
    <property type="term" value="F:oxidoreductase activity, acting on paired donors, with incorporation or reduction of molecular oxygen"/>
    <property type="evidence" value="ECO:0007669"/>
    <property type="project" value="InterPro"/>
</dbReference>
<evidence type="ECO:0000256" key="2">
    <source>
        <dbReference type="ARBA" id="ARBA00010617"/>
    </source>
</evidence>
<comment type="similarity">
    <text evidence="2 8">Belongs to the cytochrome P450 family.</text>
</comment>
<evidence type="ECO:0000256" key="6">
    <source>
        <dbReference type="ARBA" id="ARBA00023033"/>
    </source>
</evidence>
<reference evidence="9" key="1">
    <citation type="journal article" date="2020" name="Stud. Mycol.">
        <title>101 Dothideomycetes genomes: a test case for predicting lifestyles and emergence of pathogens.</title>
        <authorList>
            <person name="Haridas S."/>
            <person name="Albert R."/>
            <person name="Binder M."/>
            <person name="Bloem J."/>
            <person name="Labutti K."/>
            <person name="Salamov A."/>
            <person name="Andreopoulos B."/>
            <person name="Baker S."/>
            <person name="Barry K."/>
            <person name="Bills G."/>
            <person name="Bluhm B."/>
            <person name="Cannon C."/>
            <person name="Castanera R."/>
            <person name="Culley D."/>
            <person name="Daum C."/>
            <person name="Ezra D."/>
            <person name="Gonzalez J."/>
            <person name="Henrissat B."/>
            <person name="Kuo A."/>
            <person name="Liang C."/>
            <person name="Lipzen A."/>
            <person name="Lutzoni F."/>
            <person name="Magnuson J."/>
            <person name="Mondo S."/>
            <person name="Nolan M."/>
            <person name="Ohm R."/>
            <person name="Pangilinan J."/>
            <person name="Park H.-J."/>
            <person name="Ramirez L."/>
            <person name="Alfaro M."/>
            <person name="Sun H."/>
            <person name="Tritt A."/>
            <person name="Yoshinaga Y."/>
            <person name="Zwiers L.-H."/>
            <person name="Turgeon B."/>
            <person name="Goodwin S."/>
            <person name="Spatafora J."/>
            <person name="Crous P."/>
            <person name="Grigoriev I."/>
        </authorList>
    </citation>
    <scope>NUCLEOTIDE SEQUENCE</scope>
    <source>
        <strain evidence="9">CBS 690.94</strain>
    </source>
</reference>
<organism evidence="9 10">
    <name type="scientific">Karstenula rhodostoma CBS 690.94</name>
    <dbReference type="NCBI Taxonomy" id="1392251"/>
    <lineage>
        <taxon>Eukaryota</taxon>
        <taxon>Fungi</taxon>
        <taxon>Dikarya</taxon>
        <taxon>Ascomycota</taxon>
        <taxon>Pezizomycotina</taxon>
        <taxon>Dothideomycetes</taxon>
        <taxon>Pleosporomycetidae</taxon>
        <taxon>Pleosporales</taxon>
        <taxon>Massarineae</taxon>
        <taxon>Didymosphaeriaceae</taxon>
        <taxon>Karstenula</taxon>
    </lineage>
</organism>
<evidence type="ECO:0000313" key="9">
    <source>
        <dbReference type="EMBL" id="KAF2440043.1"/>
    </source>
</evidence>
<dbReference type="OrthoDB" id="1470350at2759"/>
<evidence type="ECO:0000256" key="1">
    <source>
        <dbReference type="ARBA" id="ARBA00001971"/>
    </source>
</evidence>
<keyword evidence="7 8" id="KW-0349">Heme</keyword>
<dbReference type="GO" id="GO:0005506">
    <property type="term" value="F:iron ion binding"/>
    <property type="evidence" value="ECO:0007669"/>
    <property type="project" value="InterPro"/>
</dbReference>
<dbReference type="InterPro" id="IPR036396">
    <property type="entry name" value="Cyt_P450_sf"/>
</dbReference>
<sequence>MTLLTTANLKAVALSFIGALIAYRIYWEATSGAARRALARQDGCLPAKPYRSKPLLFGLDVFANVKAYREHRLLERWTKPLTSNNAHTLIANIFGQNIFWTDDSKNVKTMLATNFDQWSLGQERIQQMEAYLGYGIFTSEGASWKHSRDMLRACFERSQVADISILEKHTGRLLQNPLLHELTLDIATEFLFGRSTDAQDYNREDNACKEFIEAFEYCQNPMGERSEKYGFLAAFLPDGKFKKRAKTIRDELLSATQNRTVIRSELLNILLAGRDTTASLLSNLIWELSRQPAMLSRLRREIEDAILPRGGRLDSQSPTLVPEGAYVAYLPCAIYRPRDVYGDDAHRFDPTRWLDEGHASSPLRPGWAYLPFSGGPRICIGQNFALTECIFVVVRLLQVFYVERRDEEPWREKLGITCVGLGGCKVGLTPRG</sequence>
<dbReference type="SUPFAM" id="SSF48264">
    <property type="entry name" value="Cytochrome P450"/>
    <property type="match status" value="1"/>
</dbReference>